<evidence type="ECO:0000256" key="1">
    <source>
        <dbReference type="SAM" id="MobiDB-lite"/>
    </source>
</evidence>
<protein>
    <submittedName>
        <fullName evidence="2">Uncharacterized protein</fullName>
    </submittedName>
</protein>
<evidence type="ECO:0000313" key="2">
    <source>
        <dbReference type="EMBL" id="KAK4004356.1"/>
    </source>
</evidence>
<comment type="caution">
    <text evidence="2">The sequence shown here is derived from an EMBL/GenBank/DDBJ whole genome shotgun (WGS) entry which is preliminary data.</text>
</comment>
<accession>A0ABQ9YUM3</accession>
<evidence type="ECO:0000313" key="3">
    <source>
        <dbReference type="Proteomes" id="UP001234178"/>
    </source>
</evidence>
<proteinExistence type="predicted"/>
<gene>
    <name evidence="2" type="ORF">OUZ56_006093</name>
</gene>
<reference evidence="2 3" key="1">
    <citation type="journal article" date="2023" name="Nucleic Acids Res.">
        <title>The hologenome of Daphnia magna reveals possible DNA methylation and microbiome-mediated evolution of the host genome.</title>
        <authorList>
            <person name="Chaturvedi A."/>
            <person name="Li X."/>
            <person name="Dhandapani V."/>
            <person name="Marshall H."/>
            <person name="Kissane S."/>
            <person name="Cuenca-Cambronero M."/>
            <person name="Asole G."/>
            <person name="Calvet F."/>
            <person name="Ruiz-Romero M."/>
            <person name="Marangio P."/>
            <person name="Guigo R."/>
            <person name="Rago D."/>
            <person name="Mirbahai L."/>
            <person name="Eastwood N."/>
            <person name="Colbourne J.K."/>
            <person name="Zhou J."/>
            <person name="Mallon E."/>
            <person name="Orsini L."/>
        </authorList>
    </citation>
    <scope>NUCLEOTIDE SEQUENCE [LARGE SCALE GENOMIC DNA]</scope>
    <source>
        <strain evidence="2">LRV0_1</strain>
    </source>
</reference>
<feature type="region of interest" description="Disordered" evidence="1">
    <location>
        <begin position="1"/>
        <end position="22"/>
    </location>
</feature>
<dbReference type="Proteomes" id="UP001234178">
    <property type="component" value="Unassembled WGS sequence"/>
</dbReference>
<sequence>MSRYFDKNAPGESDGEDRKNYSSKRKILQAIQNNDTLQQRNYFSVNHEEQGVSDFPSRFDFNKNCFLCGDSVDISASHKVKNPVVNGKSNDVHKAILKRRIPVKRKVEDDDSERYKAFLVAPTDITSHEKDYVSFKQLNEIMAKEGVQPYCSKG</sequence>
<name>A0ABQ9YUM3_9CRUS</name>
<keyword evidence="3" id="KW-1185">Reference proteome</keyword>
<dbReference type="EMBL" id="JAOYFB010000001">
    <property type="protein sequence ID" value="KAK4004356.1"/>
    <property type="molecule type" value="Genomic_DNA"/>
</dbReference>
<organism evidence="2 3">
    <name type="scientific">Daphnia magna</name>
    <dbReference type="NCBI Taxonomy" id="35525"/>
    <lineage>
        <taxon>Eukaryota</taxon>
        <taxon>Metazoa</taxon>
        <taxon>Ecdysozoa</taxon>
        <taxon>Arthropoda</taxon>
        <taxon>Crustacea</taxon>
        <taxon>Branchiopoda</taxon>
        <taxon>Diplostraca</taxon>
        <taxon>Cladocera</taxon>
        <taxon>Anomopoda</taxon>
        <taxon>Daphniidae</taxon>
        <taxon>Daphnia</taxon>
    </lineage>
</organism>